<dbReference type="SUPFAM" id="SSF50729">
    <property type="entry name" value="PH domain-like"/>
    <property type="match status" value="1"/>
</dbReference>
<dbReference type="STRING" id="6216.A0A0R3SIS0"/>
<organism evidence="7">
    <name type="scientific">Hymenolepis diminuta</name>
    <name type="common">Rat tapeworm</name>
    <dbReference type="NCBI Taxonomy" id="6216"/>
    <lineage>
        <taxon>Eukaryota</taxon>
        <taxon>Metazoa</taxon>
        <taxon>Spiralia</taxon>
        <taxon>Lophotrochozoa</taxon>
        <taxon>Platyhelminthes</taxon>
        <taxon>Cestoda</taxon>
        <taxon>Eucestoda</taxon>
        <taxon>Cyclophyllidea</taxon>
        <taxon>Hymenolepididae</taxon>
        <taxon>Hymenolepis</taxon>
    </lineage>
</organism>
<dbReference type="InterPro" id="IPR016698">
    <property type="entry name" value="Numb/numb-like"/>
</dbReference>
<evidence type="ECO:0000313" key="5">
    <source>
        <dbReference type="EMBL" id="VDL56402.1"/>
    </source>
</evidence>
<dbReference type="Gene3D" id="2.30.29.30">
    <property type="entry name" value="Pleckstrin-homology domain (PH domain)/Phosphotyrosine-binding domain (PTB)"/>
    <property type="match status" value="2"/>
</dbReference>
<feature type="domain" description="PID" evidence="4">
    <location>
        <begin position="77"/>
        <end position="141"/>
    </location>
</feature>
<dbReference type="GO" id="GO:0005737">
    <property type="term" value="C:cytoplasm"/>
    <property type="evidence" value="ECO:0007669"/>
    <property type="project" value="TreeGrafter"/>
</dbReference>
<dbReference type="SMART" id="SM00462">
    <property type="entry name" value="PTB"/>
    <property type="match status" value="1"/>
</dbReference>
<reference evidence="7" key="1">
    <citation type="submission" date="2017-02" db="UniProtKB">
        <authorList>
            <consortium name="WormBaseParasite"/>
        </authorList>
    </citation>
    <scope>IDENTIFICATION</scope>
</reference>
<dbReference type="OrthoDB" id="10070446at2759"/>
<dbReference type="PANTHER" id="PTHR47368">
    <property type="entry name" value="NUMB"/>
    <property type="match status" value="1"/>
</dbReference>
<keyword evidence="2" id="KW-0597">Phosphoprotein</keyword>
<evidence type="ECO:0000256" key="3">
    <source>
        <dbReference type="SAM" id="MobiDB-lite"/>
    </source>
</evidence>
<evidence type="ECO:0000256" key="1">
    <source>
        <dbReference type="ARBA" id="ARBA00022473"/>
    </source>
</evidence>
<feature type="domain" description="PID" evidence="4">
    <location>
        <begin position="37"/>
        <end position="64"/>
    </location>
</feature>
<sequence>MDKFRKTFSVRKKKENEPSDSSKPQLWIEDERKIKEGSCSFQVKYLGCIEVFESRGMQVCEEAIKALQESPACNLILSFCAPDRGHDKGFAYICRDGATRRWMCHAFLAVKESGERLSHAVGCAFAICLERKQKRERDAVQATYANEDGSFVRMSSFRQVRYLFENCFNKIVF</sequence>
<dbReference type="InterPro" id="IPR011993">
    <property type="entry name" value="PH-like_dom_sf"/>
</dbReference>
<reference evidence="5 6" key="2">
    <citation type="submission" date="2018-11" db="EMBL/GenBank/DDBJ databases">
        <authorList>
            <consortium name="Pathogen Informatics"/>
        </authorList>
    </citation>
    <scope>NUCLEOTIDE SEQUENCE [LARGE SCALE GENOMIC DNA]</scope>
</reference>
<name>A0A0R3SIS0_HYMDI</name>
<evidence type="ECO:0000259" key="4">
    <source>
        <dbReference type="PROSITE" id="PS01179"/>
    </source>
</evidence>
<proteinExistence type="predicted"/>
<dbReference type="PANTHER" id="PTHR47368:SF2">
    <property type="entry name" value="PID DOMAIN-CONTAINING PROTEIN"/>
    <property type="match status" value="1"/>
</dbReference>
<dbReference type="AlphaFoldDB" id="A0A0R3SIS0"/>
<feature type="region of interest" description="Disordered" evidence="3">
    <location>
        <begin position="1"/>
        <end position="23"/>
    </location>
</feature>
<dbReference type="WBParaSite" id="HDID_0000483501-mRNA-1">
    <property type="protein sequence ID" value="HDID_0000483501-mRNA-1"/>
    <property type="gene ID" value="HDID_0000483501"/>
</dbReference>
<feature type="compositionally biased region" description="Basic residues" evidence="3">
    <location>
        <begin position="1"/>
        <end position="13"/>
    </location>
</feature>
<dbReference type="EMBL" id="UYSG01002055">
    <property type="protein sequence ID" value="VDL56402.1"/>
    <property type="molecule type" value="Genomic_DNA"/>
</dbReference>
<dbReference type="InterPro" id="IPR006020">
    <property type="entry name" value="PTB/PI_dom"/>
</dbReference>
<accession>A0A0R3SIS0</accession>
<evidence type="ECO:0000313" key="7">
    <source>
        <dbReference type="WBParaSite" id="HDID_0000483501-mRNA-1"/>
    </source>
</evidence>
<keyword evidence="1" id="KW-0217">Developmental protein</keyword>
<dbReference type="Proteomes" id="UP000274504">
    <property type="component" value="Unassembled WGS sequence"/>
</dbReference>
<evidence type="ECO:0000256" key="2">
    <source>
        <dbReference type="ARBA" id="ARBA00022553"/>
    </source>
</evidence>
<protein>
    <submittedName>
        <fullName evidence="7">PID domain-containing protein</fullName>
    </submittedName>
</protein>
<evidence type="ECO:0000313" key="6">
    <source>
        <dbReference type="Proteomes" id="UP000274504"/>
    </source>
</evidence>
<gene>
    <name evidence="5" type="ORF">HDID_LOCUS4833</name>
</gene>
<dbReference type="Pfam" id="PF00640">
    <property type="entry name" value="PID"/>
    <property type="match status" value="2"/>
</dbReference>
<dbReference type="PROSITE" id="PS01179">
    <property type="entry name" value="PID"/>
    <property type="match status" value="2"/>
</dbReference>